<comment type="caution">
    <text evidence="6">The sequence shown here is derived from an EMBL/GenBank/DDBJ whole genome shotgun (WGS) entry which is preliminary data.</text>
</comment>
<protein>
    <recommendedName>
        <fullName evidence="8">Tetratricopeptide repeat protein</fullName>
    </recommendedName>
</protein>
<keyword evidence="3" id="KW-0677">Repeat</keyword>
<dbReference type="PANTHER" id="PTHR14781">
    <property type="entry name" value="INTRAFLAGELLAR TRANSPORT PROTEIN 56"/>
    <property type="match status" value="1"/>
</dbReference>
<comment type="subcellular location">
    <subcellularLocation>
        <location evidence="1">Cell projection</location>
        <location evidence="1">Cilium</location>
    </subcellularLocation>
</comment>
<accession>A0AA88IDC7</accession>
<dbReference type="PANTHER" id="PTHR14781:SF0">
    <property type="entry name" value="INTRAFLAGELLAR TRANSPORT PROTEIN 56"/>
    <property type="match status" value="1"/>
</dbReference>
<sequence>MQESPTVQEFLAKRDFQGAITLLEVSSGEKCENHEELLAYAAVHSCNYELAKGIYLEKRTAIDLAISLFYLQEFDEVLKILPDIPDSERKNRLAMHVLNVLGEEEEASIYAAKLINIPEDRLSIAALEYFKGNYREASEMYRNVSLHFGGVSAMDIYCAMSYYHLDSNDMAIELCEKYLKKHPDSILASNLKACCHYRLGNIKGAVDAISKVKDFEYQLPEAFRDIINHNVAVLRDGDGALQVWPQCKNNVPEARFNLTIYFLRNNNIRSSLELLKEIEPRTSQEIFIKANTYCAIGQEDNDDEAIEIAESLYYSIGSNESDCDTITGRQAMASYLILQKKYEEALVYLDSIKVYCSENDEFNANYGQIKAACGDFNGALEHLLYVTSETARNDFTYLACLAKCYVSTGHPDQAWELNTSAKTTEEVFALVQLVASSCYKNKYYGIAARAYHQATLLDPKNTHHWYGLRASIMGILKNITEKGLTDELEQQLSDSYKSLSTLKGMEDVDQFSRTLGAWARNREIYL</sequence>
<gene>
    <name evidence="6" type="ORF">QYM36_007877</name>
</gene>
<keyword evidence="5" id="KW-0966">Cell projection</keyword>
<evidence type="ECO:0000256" key="5">
    <source>
        <dbReference type="ARBA" id="ARBA00023273"/>
    </source>
</evidence>
<evidence type="ECO:0000256" key="1">
    <source>
        <dbReference type="ARBA" id="ARBA00004138"/>
    </source>
</evidence>
<comment type="similarity">
    <text evidence="2">Belongs to the IFT56 family.</text>
</comment>
<dbReference type="GO" id="GO:0097546">
    <property type="term" value="C:ciliary base"/>
    <property type="evidence" value="ECO:0007669"/>
    <property type="project" value="TreeGrafter"/>
</dbReference>
<name>A0AA88IDC7_ARTSF</name>
<proteinExistence type="inferred from homology"/>
<keyword evidence="7" id="KW-1185">Reference proteome</keyword>
<dbReference type="InterPro" id="IPR030511">
    <property type="entry name" value="TTC26"/>
</dbReference>
<dbReference type="AlphaFoldDB" id="A0AA88IDC7"/>
<evidence type="ECO:0008006" key="8">
    <source>
        <dbReference type="Google" id="ProtNLM"/>
    </source>
</evidence>
<evidence type="ECO:0000313" key="6">
    <source>
        <dbReference type="EMBL" id="KAK2727193.1"/>
    </source>
</evidence>
<dbReference type="GO" id="GO:0035720">
    <property type="term" value="P:intraciliary anterograde transport"/>
    <property type="evidence" value="ECO:0007669"/>
    <property type="project" value="TreeGrafter"/>
</dbReference>
<dbReference type="Gene3D" id="1.25.40.10">
    <property type="entry name" value="Tetratricopeptide repeat domain"/>
    <property type="match status" value="2"/>
</dbReference>
<evidence type="ECO:0000256" key="3">
    <source>
        <dbReference type="ARBA" id="ARBA00022737"/>
    </source>
</evidence>
<organism evidence="6 7">
    <name type="scientific">Artemia franciscana</name>
    <name type="common">Brine shrimp</name>
    <name type="synonym">Artemia sanfranciscana</name>
    <dbReference type="NCBI Taxonomy" id="6661"/>
    <lineage>
        <taxon>Eukaryota</taxon>
        <taxon>Metazoa</taxon>
        <taxon>Ecdysozoa</taxon>
        <taxon>Arthropoda</taxon>
        <taxon>Crustacea</taxon>
        <taxon>Branchiopoda</taxon>
        <taxon>Anostraca</taxon>
        <taxon>Artemiidae</taxon>
        <taxon>Artemia</taxon>
    </lineage>
</organism>
<dbReference type="GO" id="GO:0035735">
    <property type="term" value="P:intraciliary transport involved in cilium assembly"/>
    <property type="evidence" value="ECO:0007669"/>
    <property type="project" value="TreeGrafter"/>
</dbReference>
<dbReference type="EMBL" id="JAVRJZ010000001">
    <property type="protein sequence ID" value="KAK2727194.1"/>
    <property type="molecule type" value="Genomic_DNA"/>
</dbReference>
<reference evidence="6" key="1">
    <citation type="submission" date="2023-07" db="EMBL/GenBank/DDBJ databases">
        <title>Chromosome-level genome assembly of Artemia franciscana.</title>
        <authorList>
            <person name="Jo E."/>
        </authorList>
    </citation>
    <scope>NUCLEOTIDE SEQUENCE</scope>
    <source>
        <tissue evidence="6">Whole body</tissue>
    </source>
</reference>
<dbReference type="Proteomes" id="UP001187531">
    <property type="component" value="Unassembled WGS sequence"/>
</dbReference>
<dbReference type="GO" id="GO:0036064">
    <property type="term" value="C:ciliary basal body"/>
    <property type="evidence" value="ECO:0007669"/>
    <property type="project" value="TreeGrafter"/>
</dbReference>
<dbReference type="GO" id="GO:0030992">
    <property type="term" value="C:intraciliary transport particle B"/>
    <property type="evidence" value="ECO:0007669"/>
    <property type="project" value="TreeGrafter"/>
</dbReference>
<evidence type="ECO:0000313" key="7">
    <source>
        <dbReference type="Proteomes" id="UP001187531"/>
    </source>
</evidence>
<evidence type="ECO:0000256" key="2">
    <source>
        <dbReference type="ARBA" id="ARBA00007834"/>
    </source>
</evidence>
<keyword evidence="4" id="KW-0802">TPR repeat</keyword>
<dbReference type="GO" id="GO:0120170">
    <property type="term" value="F:intraciliary transport particle B binding"/>
    <property type="evidence" value="ECO:0007669"/>
    <property type="project" value="TreeGrafter"/>
</dbReference>
<dbReference type="InterPro" id="IPR011990">
    <property type="entry name" value="TPR-like_helical_dom_sf"/>
</dbReference>
<dbReference type="EMBL" id="JAVRJZ010000001">
    <property type="protein sequence ID" value="KAK2727193.1"/>
    <property type="molecule type" value="Genomic_DNA"/>
</dbReference>
<evidence type="ECO:0000256" key="4">
    <source>
        <dbReference type="ARBA" id="ARBA00022803"/>
    </source>
</evidence>
<dbReference type="EMBL" id="JAVRJZ010000001">
    <property type="protein sequence ID" value="KAK2727195.1"/>
    <property type="molecule type" value="Genomic_DNA"/>
</dbReference>
<dbReference type="SUPFAM" id="SSF48452">
    <property type="entry name" value="TPR-like"/>
    <property type="match status" value="2"/>
</dbReference>